<organism evidence="2 3">
    <name type="scientific">Dactylosporangium darangshiense</name>
    <dbReference type="NCBI Taxonomy" id="579108"/>
    <lineage>
        <taxon>Bacteria</taxon>
        <taxon>Bacillati</taxon>
        <taxon>Actinomycetota</taxon>
        <taxon>Actinomycetes</taxon>
        <taxon>Micromonosporales</taxon>
        <taxon>Micromonosporaceae</taxon>
        <taxon>Dactylosporangium</taxon>
    </lineage>
</organism>
<accession>A0ABP8D4H9</accession>
<protein>
    <recommendedName>
        <fullName evidence="4">Alpha-amylase</fullName>
    </recommendedName>
</protein>
<evidence type="ECO:0008006" key="4">
    <source>
        <dbReference type="Google" id="ProtNLM"/>
    </source>
</evidence>
<dbReference type="SUPFAM" id="SSF49452">
    <property type="entry name" value="Starch-binding domain-like"/>
    <property type="match status" value="1"/>
</dbReference>
<dbReference type="Pfam" id="PF13620">
    <property type="entry name" value="CarboxypepD_reg"/>
    <property type="match status" value="1"/>
</dbReference>
<comment type="caution">
    <text evidence="2">The sequence shown here is derived from an EMBL/GenBank/DDBJ whole genome shotgun (WGS) entry which is preliminary data.</text>
</comment>
<dbReference type="Proteomes" id="UP001500620">
    <property type="component" value="Unassembled WGS sequence"/>
</dbReference>
<proteinExistence type="predicted"/>
<keyword evidence="3" id="KW-1185">Reference proteome</keyword>
<evidence type="ECO:0000313" key="3">
    <source>
        <dbReference type="Proteomes" id="UP001500620"/>
    </source>
</evidence>
<reference evidence="3" key="1">
    <citation type="journal article" date="2019" name="Int. J. Syst. Evol. Microbiol.">
        <title>The Global Catalogue of Microorganisms (GCM) 10K type strain sequencing project: providing services to taxonomists for standard genome sequencing and annotation.</title>
        <authorList>
            <consortium name="The Broad Institute Genomics Platform"/>
            <consortium name="The Broad Institute Genome Sequencing Center for Infectious Disease"/>
            <person name="Wu L."/>
            <person name="Ma J."/>
        </authorList>
    </citation>
    <scope>NUCLEOTIDE SEQUENCE [LARGE SCALE GENOMIC DNA]</scope>
    <source>
        <strain evidence="3">JCM 17441</strain>
    </source>
</reference>
<sequence length="382" mass="39678">MIDAVDPQTTQRERILRKHALRRPLLYAALTATVAAIAAVPAGSAAAATGGTITGHLTDAAGNPAANAFVTARAADWSTTSSAMSDASGAYTIAGLPANDYTVSFQPQGEIFTQYLHQKFVPADATHFAVAEGATVVADDQVVRTGAIAGTLLGRDGAPVPARLSVFTAEGYNWVGGKDVAADGSFSVALPPSAYKLEFTIRGTRVQYTCVWIAAQPPWSSGDGCPAVTGADGTYSLAGLGPYAWPVQFVQRNYQWRWSGNAVNRHEATAVTVRPGRSVAANIKLRSTAGGTLTGAVRDAAGNPLDASVYAFDAVSGEAVQFGSGTPDGTPYTIALIAPQPVKLWYVLADGRRGWAGGADLASATTYQVRNNKTLTVNITVT</sequence>
<feature type="transmembrane region" description="Helical" evidence="1">
    <location>
        <begin position="25"/>
        <end position="48"/>
    </location>
</feature>
<keyword evidence="1" id="KW-0472">Membrane</keyword>
<keyword evidence="1" id="KW-1133">Transmembrane helix</keyword>
<dbReference type="InterPro" id="IPR013784">
    <property type="entry name" value="Carb-bd-like_fold"/>
</dbReference>
<gene>
    <name evidence="2" type="ORF">GCM10022255_022530</name>
</gene>
<dbReference type="EMBL" id="BAABAT010000004">
    <property type="protein sequence ID" value="GAA4247285.1"/>
    <property type="molecule type" value="Genomic_DNA"/>
</dbReference>
<dbReference type="Gene3D" id="2.60.40.1120">
    <property type="entry name" value="Carboxypeptidase-like, regulatory domain"/>
    <property type="match status" value="1"/>
</dbReference>
<dbReference type="RefSeq" id="WP_345124124.1">
    <property type="nucleotide sequence ID" value="NZ_BAABAT010000004.1"/>
</dbReference>
<keyword evidence="1" id="KW-0812">Transmembrane</keyword>
<evidence type="ECO:0000313" key="2">
    <source>
        <dbReference type="EMBL" id="GAA4247285.1"/>
    </source>
</evidence>
<evidence type="ECO:0000256" key="1">
    <source>
        <dbReference type="SAM" id="Phobius"/>
    </source>
</evidence>
<name>A0ABP8D4H9_9ACTN</name>